<accession>A0A166RRG0</accession>
<evidence type="ECO:0000313" key="1">
    <source>
        <dbReference type="EMBL" id="OAA91030.1"/>
    </source>
</evidence>
<evidence type="ECO:0000313" key="3">
    <source>
        <dbReference type="Proteomes" id="UP000077384"/>
    </source>
</evidence>
<protein>
    <submittedName>
        <fullName evidence="1">Spo0E like sporulation regulatory protein</fullName>
    </submittedName>
</protein>
<name>A0A166RRG0_9CLOT</name>
<comment type="caution">
    <text evidence="1">The sequence shown here is derived from an EMBL/GenBank/DDBJ whole genome shotgun (WGS) entry which is preliminary data.</text>
</comment>
<evidence type="ECO:0000313" key="4">
    <source>
        <dbReference type="Proteomes" id="UP000093694"/>
    </source>
</evidence>
<dbReference type="InterPro" id="IPR018540">
    <property type="entry name" value="Spo0E-like"/>
</dbReference>
<keyword evidence="4" id="KW-1185">Reference proteome</keyword>
<reference evidence="2 4" key="2">
    <citation type="journal article" date="2016" name="Front. Microbiol.">
        <title>Industrial Acetogenic Biocatalysts: A Comparative Metabolic and Genomic Analysis.</title>
        <authorList>
            <person name="Bengelsdorf F."/>
            <person name="Poehlein A."/>
            <person name="Sonja S."/>
            <person name="Erz C."/>
            <person name="Hummel T."/>
            <person name="Hoffmeister S."/>
            <person name="Daniel R."/>
            <person name="Durre P."/>
        </authorList>
    </citation>
    <scope>NUCLEOTIDE SEQUENCE [LARGE SCALE GENOMIC DNA]</scope>
    <source>
        <strain evidence="2 4">PTA-10522</strain>
    </source>
</reference>
<dbReference type="Gene3D" id="4.10.280.10">
    <property type="entry name" value="Helix-loop-helix DNA-binding domain"/>
    <property type="match status" value="1"/>
</dbReference>
<dbReference type="PATRIC" id="fig|1705578.3.peg.2202"/>
<dbReference type="GO" id="GO:0043937">
    <property type="term" value="P:regulation of sporulation"/>
    <property type="evidence" value="ECO:0007669"/>
    <property type="project" value="InterPro"/>
</dbReference>
<gene>
    <name evidence="2" type="ORF">CLCOS_06650</name>
    <name evidence="1" type="ORF">WX73_01942</name>
</gene>
<organism evidence="1 3">
    <name type="scientific">Clostridium coskatii</name>
    <dbReference type="NCBI Taxonomy" id="1705578"/>
    <lineage>
        <taxon>Bacteria</taxon>
        <taxon>Bacillati</taxon>
        <taxon>Bacillota</taxon>
        <taxon>Clostridia</taxon>
        <taxon>Eubacteriales</taxon>
        <taxon>Clostridiaceae</taxon>
        <taxon>Clostridium</taxon>
    </lineage>
</organism>
<dbReference type="EMBL" id="LROR01000029">
    <property type="protein sequence ID" value="OBR97071.1"/>
    <property type="molecule type" value="Genomic_DNA"/>
</dbReference>
<dbReference type="InterPro" id="IPR036638">
    <property type="entry name" value="HLH_DNA-bd_sf"/>
</dbReference>
<reference evidence="1 3" key="1">
    <citation type="journal article" date="2015" name="Biotechnol. Bioeng.">
        <title>Genome sequence and phenotypic characterization of Caulobacter segnis.</title>
        <authorList>
            <person name="Patel S."/>
            <person name="Fletcher B."/>
            <person name="Scott D.C."/>
            <person name="Ely B."/>
        </authorList>
    </citation>
    <scope>NUCLEOTIDE SEQUENCE [LARGE SCALE GENOMIC DNA]</scope>
    <source>
        <strain evidence="1 3">PS02</strain>
    </source>
</reference>
<proteinExistence type="predicted"/>
<dbReference type="AlphaFoldDB" id="A0A166RRG0"/>
<dbReference type="InterPro" id="IPR037208">
    <property type="entry name" value="Spo0E-like_sf"/>
</dbReference>
<dbReference type="Proteomes" id="UP000077384">
    <property type="component" value="Unassembled WGS sequence"/>
</dbReference>
<dbReference type="Proteomes" id="UP000093694">
    <property type="component" value="Unassembled WGS sequence"/>
</dbReference>
<dbReference type="Pfam" id="PF09388">
    <property type="entry name" value="SpoOE-like"/>
    <property type="match status" value="1"/>
</dbReference>
<evidence type="ECO:0000313" key="2">
    <source>
        <dbReference type="EMBL" id="OBR97071.1"/>
    </source>
</evidence>
<dbReference type="EMBL" id="LITQ01000028">
    <property type="protein sequence ID" value="OAA91030.1"/>
    <property type="molecule type" value="Genomic_DNA"/>
</dbReference>
<dbReference type="GO" id="GO:0046983">
    <property type="term" value="F:protein dimerization activity"/>
    <property type="evidence" value="ECO:0007669"/>
    <property type="project" value="InterPro"/>
</dbReference>
<dbReference type="SUPFAM" id="SSF140500">
    <property type="entry name" value="BAS1536-like"/>
    <property type="match status" value="1"/>
</dbReference>
<sequence length="55" mass="6399">MKEALEKVRNKLYTMLDSGEFTDEEILSVSQELDKLIVSYYKLASLNLPEKHPKL</sequence>